<reference evidence="3 4" key="1">
    <citation type="submission" date="2018-06" db="EMBL/GenBank/DDBJ databases">
        <title>Whole genome sequencing of Candida tropicalis (genome annotated by CSBL at Korea University).</title>
        <authorList>
            <person name="Ahn J."/>
        </authorList>
    </citation>
    <scope>NUCLEOTIDE SEQUENCE [LARGE SCALE GENOMIC DNA]</scope>
    <source>
        <strain evidence="3 4">ATCC 20962</strain>
    </source>
</reference>
<protein>
    <recommendedName>
        <fullName evidence="5">Methyltransferase</fullName>
    </recommendedName>
</protein>
<evidence type="ECO:0000256" key="2">
    <source>
        <dbReference type="SAM" id="MobiDB-lite"/>
    </source>
</evidence>
<dbReference type="AlphaFoldDB" id="A0A367Y145"/>
<evidence type="ECO:0000313" key="3">
    <source>
        <dbReference type="EMBL" id="RCK59260.1"/>
    </source>
</evidence>
<dbReference type="Pfam" id="PF02598">
    <property type="entry name" value="Methyltrn_RNA_3"/>
    <property type="match status" value="1"/>
</dbReference>
<comment type="similarity">
    <text evidence="1">Belongs to the class IV-like SAM-binding methyltransferase superfamily.</text>
</comment>
<feature type="compositionally biased region" description="Basic and acidic residues" evidence="2">
    <location>
        <begin position="60"/>
        <end position="69"/>
    </location>
</feature>
<comment type="caution">
    <text evidence="3">The sequence shown here is derived from an EMBL/GenBank/DDBJ whole genome shotgun (WGS) entry which is preliminary data.</text>
</comment>
<name>A0A367Y145_9ASCO</name>
<dbReference type="InterPro" id="IPR003750">
    <property type="entry name" value="Put_MeTrfase-C9orf114-like"/>
</dbReference>
<dbReference type="Gene3D" id="3.40.1280.10">
    <property type="match status" value="2"/>
</dbReference>
<gene>
    <name evidence="3" type="ORF">Cantr_07199</name>
</gene>
<dbReference type="PANTHER" id="PTHR12150:SF13">
    <property type="entry name" value="METHYLTRANSFERASE C9ORF114-RELATED"/>
    <property type="match status" value="1"/>
</dbReference>
<feature type="region of interest" description="Disordered" evidence="2">
    <location>
        <begin position="58"/>
        <end position="91"/>
    </location>
</feature>
<dbReference type="SUPFAM" id="SSF75217">
    <property type="entry name" value="alpha/beta knot"/>
    <property type="match status" value="1"/>
</dbReference>
<accession>A0A367Y145</accession>
<evidence type="ECO:0000256" key="1">
    <source>
        <dbReference type="ARBA" id="ARBA00009841"/>
    </source>
</evidence>
<dbReference type="EMBL" id="QLNQ01000027">
    <property type="protein sequence ID" value="RCK59260.1"/>
    <property type="molecule type" value="Genomic_DNA"/>
</dbReference>
<dbReference type="Proteomes" id="UP000253472">
    <property type="component" value="Unassembled WGS sequence"/>
</dbReference>
<dbReference type="CDD" id="cd18086">
    <property type="entry name" value="HsC9orf114-like"/>
    <property type="match status" value="1"/>
</dbReference>
<evidence type="ECO:0000313" key="4">
    <source>
        <dbReference type="Proteomes" id="UP000253472"/>
    </source>
</evidence>
<dbReference type="OrthoDB" id="361029at2759"/>
<keyword evidence="4" id="KW-1185">Reference proteome</keyword>
<sequence>MKRKAEEETSISICIPSSVISSKNAYNLEQATNIIYQIAKAATIYKVSEIIVFKSSQAPTKEEPEDKGTKKIVFNEEEEPNRSATSTDDPSSNDALLAASLLQFFITPPYLIKSMFSPHLNKKFTNIMPKFKHAFKLPRITTLDLSKDFKEGMIIPRETPLVRKKSSLKKVKADHKVTVSKYVNIGEPQAMKLDIKREIPIYSRVTVDLRTKTLVSAAKAYGNAGHRGAFGYLVRMVEDGDFSKVFTQSAVPEGYSSTVYVNCNDYFGHNKVELPDTESVAGGNILVVFGNLKDYKQDVQLLFDTKLSIPLGCKVEDAVLIALTKLT</sequence>
<dbReference type="PANTHER" id="PTHR12150">
    <property type="entry name" value="CLASS IV SAM-BINDING METHYLTRANSFERASE-RELATED"/>
    <property type="match status" value="1"/>
</dbReference>
<dbReference type="InterPro" id="IPR029028">
    <property type="entry name" value="Alpha/beta_knot_MTases"/>
</dbReference>
<proteinExistence type="inferred from homology"/>
<dbReference type="InterPro" id="IPR029026">
    <property type="entry name" value="tRNA_m1G_MTases_N"/>
</dbReference>
<evidence type="ECO:0008006" key="5">
    <source>
        <dbReference type="Google" id="ProtNLM"/>
    </source>
</evidence>
<dbReference type="STRING" id="5486.A0A367Y145"/>
<organism evidence="3 4">
    <name type="scientific">Candida viswanathii</name>
    <dbReference type="NCBI Taxonomy" id="5486"/>
    <lineage>
        <taxon>Eukaryota</taxon>
        <taxon>Fungi</taxon>
        <taxon>Dikarya</taxon>
        <taxon>Ascomycota</taxon>
        <taxon>Saccharomycotina</taxon>
        <taxon>Pichiomycetes</taxon>
        <taxon>Debaryomycetaceae</taxon>
        <taxon>Candida/Lodderomyces clade</taxon>
        <taxon>Candida</taxon>
    </lineage>
</organism>